<feature type="chain" id="PRO_5037541136" evidence="1">
    <location>
        <begin position="22"/>
        <end position="138"/>
    </location>
</feature>
<evidence type="ECO:0000313" key="2">
    <source>
        <dbReference type="EMBL" id="GGG57654.1"/>
    </source>
</evidence>
<protein>
    <submittedName>
        <fullName evidence="2">Uncharacterized protein</fullName>
    </submittedName>
</protein>
<evidence type="ECO:0000313" key="3">
    <source>
        <dbReference type="Proteomes" id="UP000627715"/>
    </source>
</evidence>
<dbReference type="OrthoDB" id="7064341at2"/>
<keyword evidence="1" id="KW-0732">Signal</keyword>
<keyword evidence="3" id="KW-1185">Reference proteome</keyword>
<gene>
    <name evidence="2" type="ORF">GCM10011403_13670</name>
</gene>
<proteinExistence type="predicted"/>
<organism evidence="2 3">
    <name type="scientific">Pseudohongiella nitratireducens</name>
    <dbReference type="NCBI Taxonomy" id="1768907"/>
    <lineage>
        <taxon>Bacteria</taxon>
        <taxon>Pseudomonadati</taxon>
        <taxon>Pseudomonadota</taxon>
        <taxon>Gammaproteobacteria</taxon>
        <taxon>Pseudomonadales</taxon>
        <taxon>Pseudohongiellaceae</taxon>
        <taxon>Pseudohongiella</taxon>
    </lineage>
</organism>
<comment type="caution">
    <text evidence="2">The sequence shown here is derived from an EMBL/GenBank/DDBJ whole genome shotgun (WGS) entry which is preliminary data.</text>
</comment>
<feature type="signal peptide" evidence="1">
    <location>
        <begin position="1"/>
        <end position="21"/>
    </location>
</feature>
<dbReference type="Proteomes" id="UP000627715">
    <property type="component" value="Unassembled WGS sequence"/>
</dbReference>
<dbReference type="AlphaFoldDB" id="A0A917GUW2"/>
<name>A0A917GUW2_9GAMM</name>
<dbReference type="RefSeq" id="WP_068813145.1">
    <property type="nucleotide sequence ID" value="NZ_BMIY01000005.1"/>
</dbReference>
<sequence length="138" mass="15150">MIKQIVITAMGTLMLSFIALAQSEQYDITGDWQGELDAARYEPIPVVLHIHPSTEQTGELTGSLDFPSQYRTGLPIGAIRINGSNVSIMLTSVQAEFYGELTLDESGQHVLSMQGDWSQAGEHVPLELTRQTTEETAQ</sequence>
<reference evidence="2" key="1">
    <citation type="journal article" date="2014" name="Int. J. Syst. Evol. Microbiol.">
        <title>Complete genome sequence of Corynebacterium casei LMG S-19264T (=DSM 44701T), isolated from a smear-ripened cheese.</title>
        <authorList>
            <consortium name="US DOE Joint Genome Institute (JGI-PGF)"/>
            <person name="Walter F."/>
            <person name="Albersmeier A."/>
            <person name="Kalinowski J."/>
            <person name="Ruckert C."/>
        </authorList>
    </citation>
    <scope>NUCLEOTIDE SEQUENCE</scope>
    <source>
        <strain evidence="2">CGMCC 1.15425</strain>
    </source>
</reference>
<evidence type="ECO:0000256" key="1">
    <source>
        <dbReference type="SAM" id="SignalP"/>
    </source>
</evidence>
<dbReference type="EMBL" id="BMIY01000005">
    <property type="protein sequence ID" value="GGG57654.1"/>
    <property type="molecule type" value="Genomic_DNA"/>
</dbReference>
<accession>A0A917GUW2</accession>
<reference evidence="2" key="2">
    <citation type="submission" date="2020-09" db="EMBL/GenBank/DDBJ databases">
        <authorList>
            <person name="Sun Q."/>
            <person name="Zhou Y."/>
        </authorList>
    </citation>
    <scope>NUCLEOTIDE SEQUENCE</scope>
    <source>
        <strain evidence="2">CGMCC 1.15425</strain>
    </source>
</reference>